<evidence type="ECO:0000313" key="2">
    <source>
        <dbReference type="EMBL" id="PAV23740.1"/>
    </source>
</evidence>
<dbReference type="GO" id="GO:0003723">
    <property type="term" value="F:RNA binding"/>
    <property type="evidence" value="ECO:0007669"/>
    <property type="project" value="InterPro"/>
</dbReference>
<protein>
    <submittedName>
        <fullName evidence="2">Argonaute</fullName>
    </submittedName>
</protein>
<reference evidence="2 3" key="1">
    <citation type="journal article" date="2017" name="Mol. Ecol.">
        <title>Comparative and population genomic landscape of Phellinus noxius: A hypervariable fungus causing root rot in trees.</title>
        <authorList>
            <person name="Chung C.L."/>
            <person name="Lee T.J."/>
            <person name="Akiba M."/>
            <person name="Lee H.H."/>
            <person name="Kuo T.H."/>
            <person name="Liu D."/>
            <person name="Ke H.M."/>
            <person name="Yokoi T."/>
            <person name="Roa M.B."/>
            <person name="Lu M.J."/>
            <person name="Chang Y.Y."/>
            <person name="Ann P.J."/>
            <person name="Tsai J.N."/>
            <person name="Chen C.Y."/>
            <person name="Tzean S.S."/>
            <person name="Ota Y."/>
            <person name="Hattori T."/>
            <person name="Sahashi N."/>
            <person name="Liou R.F."/>
            <person name="Kikuchi T."/>
            <person name="Tsai I.J."/>
        </authorList>
    </citation>
    <scope>NUCLEOTIDE SEQUENCE [LARGE SCALE GENOMIC DNA]</scope>
    <source>
        <strain evidence="2 3">FFPRI411160</strain>
    </source>
</reference>
<dbReference type="SUPFAM" id="SSF53098">
    <property type="entry name" value="Ribonuclease H-like"/>
    <property type="match status" value="1"/>
</dbReference>
<dbReference type="InterPro" id="IPR014811">
    <property type="entry name" value="ArgoL1"/>
</dbReference>
<proteinExistence type="predicted"/>
<dbReference type="InterPro" id="IPR003165">
    <property type="entry name" value="Piwi"/>
</dbReference>
<evidence type="ECO:0000313" key="3">
    <source>
        <dbReference type="Proteomes" id="UP000217199"/>
    </source>
</evidence>
<dbReference type="AlphaFoldDB" id="A0A286UVV0"/>
<organism evidence="2 3">
    <name type="scientific">Pyrrhoderma noxium</name>
    <dbReference type="NCBI Taxonomy" id="2282107"/>
    <lineage>
        <taxon>Eukaryota</taxon>
        <taxon>Fungi</taxon>
        <taxon>Dikarya</taxon>
        <taxon>Basidiomycota</taxon>
        <taxon>Agaricomycotina</taxon>
        <taxon>Agaricomycetes</taxon>
        <taxon>Hymenochaetales</taxon>
        <taxon>Hymenochaetaceae</taxon>
        <taxon>Pyrrhoderma</taxon>
    </lineage>
</organism>
<sequence length="935" mass="105760">MSIATDAAAARALAYSTSDGSPMQDSMTMDSMRLLRASMSASTSSTFPAWANCFNVSLKSSLTFHQYDVGGYSKILGLLVLETKYRIVISPEVAARKRRRELIERLVFDNRMDFIDSSVSYDGKAMMYILNDLGLEDMKKTYTVQDISPKGRSFKVTLTKVGTVSSRPFESFLAFDKRPDTDFNEAKSFIQGLNLLLRNYFPRYEVLNIGSKSLVLNGERRDLKMGLELCHGCVSSIRPSFKNALLNIDVMSIVSYKKQELIKTCMELLGCEDTRELRSPRNIFKLEILLKGIRVRQINAGQVGKERTIRKIVQNAGDCVFDRDGDSISVMDYFQQCHNYKLKLGPKLPGIETERTDNVTGEKSSEIIPFELLEVIENQIYKRRLSPVIREQIQKFTTTSPVDRKKTITKFFKGLDARGLSNVGLDVQETLLSVNGKILHPPEINFQNKFVRPAQGRWSLGRAIEGHSRVFMPCKLKIWAILSYEPRLCFSSRGSRSTGHDPQSTGHEFLKNLVECMQAMGIGLPIHYKDLRHPMVIREENPQGSVREHAKSIIMTIWKEYRTLKLGIDNFILLVFLPAHGSTVYEQIKEMGDTTAVSGSPGFATQCIDSSKLLDSNKKIRDTYHKNLLLKINAKLGGINYIAKGNGMEILEECPIMIAGADVSHPRPGTHRPSVASLVASVDANACRYVADVSSQTARLEPIQRLRPMFAKALRLFRDYPFREKKQLPWKIVLYRDGLSEGEFGPVTDEEIELIKGAIEDVWEEQESESADKVPAAKVELAYIIVVKRHHIRFFPKDGNRVGVSGNCPSGFLVDGKEIMNPLINGFYLLSHEGILGTSRPSYYIIIRNECGFSKLELEKLSFGLCHVFSRCTRAISLPAPVAYAHLACRRADIHLRRKDTGSEAEFLEQEHEGTEEDWEFSPLQEWREKFMPFI</sequence>
<name>A0A286UVV0_9AGAM</name>
<dbReference type="STRING" id="2282107.A0A286UVV0"/>
<dbReference type="Pfam" id="PF16486">
    <property type="entry name" value="ArgoN"/>
    <property type="match status" value="1"/>
</dbReference>
<dbReference type="OrthoDB" id="10252740at2759"/>
<dbReference type="InterPro" id="IPR036397">
    <property type="entry name" value="RNaseH_sf"/>
</dbReference>
<dbReference type="InterPro" id="IPR036085">
    <property type="entry name" value="PAZ_dom_sf"/>
</dbReference>
<accession>A0A286UVV0</accession>
<gene>
    <name evidence="2" type="ORF">PNOK_0080800</name>
</gene>
<dbReference type="InterPro" id="IPR012337">
    <property type="entry name" value="RNaseH-like_sf"/>
</dbReference>
<dbReference type="Gene3D" id="2.170.260.10">
    <property type="entry name" value="paz domain"/>
    <property type="match status" value="1"/>
</dbReference>
<dbReference type="SMART" id="SM00950">
    <property type="entry name" value="Piwi"/>
    <property type="match status" value="1"/>
</dbReference>
<keyword evidence="3" id="KW-1185">Reference proteome</keyword>
<dbReference type="SUPFAM" id="SSF101690">
    <property type="entry name" value="PAZ domain"/>
    <property type="match status" value="1"/>
</dbReference>
<dbReference type="InterPro" id="IPR003100">
    <property type="entry name" value="PAZ_dom"/>
</dbReference>
<dbReference type="InterPro" id="IPR032474">
    <property type="entry name" value="Argonaute_N"/>
</dbReference>
<dbReference type="Pfam" id="PF02170">
    <property type="entry name" value="PAZ"/>
    <property type="match status" value="1"/>
</dbReference>
<dbReference type="Pfam" id="PF08699">
    <property type="entry name" value="ArgoL1"/>
    <property type="match status" value="1"/>
</dbReference>
<evidence type="ECO:0000259" key="1">
    <source>
        <dbReference type="PROSITE" id="PS50822"/>
    </source>
</evidence>
<dbReference type="PROSITE" id="PS50822">
    <property type="entry name" value="PIWI"/>
    <property type="match status" value="1"/>
</dbReference>
<comment type="caution">
    <text evidence="2">The sequence shown here is derived from an EMBL/GenBank/DDBJ whole genome shotgun (WGS) entry which is preliminary data.</text>
</comment>
<dbReference type="InParanoid" id="A0A286UVV0"/>
<dbReference type="Gene3D" id="3.30.420.10">
    <property type="entry name" value="Ribonuclease H-like superfamily/Ribonuclease H"/>
    <property type="match status" value="1"/>
</dbReference>
<feature type="domain" description="Piwi" evidence="1">
    <location>
        <begin position="572"/>
        <end position="897"/>
    </location>
</feature>
<dbReference type="PANTHER" id="PTHR22891">
    <property type="entry name" value="EUKARYOTIC TRANSLATION INITIATION FACTOR 2C"/>
    <property type="match status" value="1"/>
</dbReference>
<dbReference type="EMBL" id="NBII01000001">
    <property type="protein sequence ID" value="PAV23740.1"/>
    <property type="molecule type" value="Genomic_DNA"/>
</dbReference>
<dbReference type="Pfam" id="PF02171">
    <property type="entry name" value="Piwi"/>
    <property type="match status" value="1"/>
</dbReference>
<dbReference type="Proteomes" id="UP000217199">
    <property type="component" value="Unassembled WGS sequence"/>
</dbReference>
<dbReference type="Gene3D" id="3.40.50.2300">
    <property type="match status" value="1"/>
</dbReference>